<dbReference type="STRING" id="760192.Halhy_5484"/>
<evidence type="ECO:0000256" key="3">
    <source>
        <dbReference type="ARBA" id="ARBA00022840"/>
    </source>
</evidence>
<reference evidence="5 6" key="1">
    <citation type="journal article" date="2011" name="Stand. Genomic Sci.">
        <title>Complete genome sequence of Haliscomenobacter hydrossis type strain (O).</title>
        <authorList>
            <consortium name="US DOE Joint Genome Institute (JGI-PGF)"/>
            <person name="Daligault H."/>
            <person name="Lapidus A."/>
            <person name="Zeytun A."/>
            <person name="Nolan M."/>
            <person name="Lucas S."/>
            <person name="Del Rio T.G."/>
            <person name="Tice H."/>
            <person name="Cheng J.F."/>
            <person name="Tapia R."/>
            <person name="Han C."/>
            <person name="Goodwin L."/>
            <person name="Pitluck S."/>
            <person name="Liolios K."/>
            <person name="Pagani I."/>
            <person name="Ivanova N."/>
            <person name="Huntemann M."/>
            <person name="Mavromatis K."/>
            <person name="Mikhailova N."/>
            <person name="Pati A."/>
            <person name="Chen A."/>
            <person name="Palaniappan K."/>
            <person name="Land M."/>
            <person name="Hauser L."/>
            <person name="Brambilla E.M."/>
            <person name="Rohde M."/>
            <person name="Verbarg S."/>
            <person name="Goker M."/>
            <person name="Bristow J."/>
            <person name="Eisen J.A."/>
            <person name="Markowitz V."/>
            <person name="Hugenholtz P."/>
            <person name="Kyrpides N.C."/>
            <person name="Klenk H.P."/>
            <person name="Woyke T."/>
        </authorList>
    </citation>
    <scope>NUCLEOTIDE SEQUENCE [LARGE SCALE GENOMIC DNA]</scope>
    <source>
        <strain evidence="6">ATCC 27775 / DSM 1100 / LMG 10767 / O</strain>
    </source>
</reference>
<dbReference type="PANTHER" id="PTHR42939:SF1">
    <property type="entry name" value="ABC TRANSPORTER ATP-BINDING PROTEIN ALBC-RELATED"/>
    <property type="match status" value="1"/>
</dbReference>
<feature type="domain" description="ABC transporter" evidence="4">
    <location>
        <begin position="2"/>
        <end position="230"/>
    </location>
</feature>
<dbReference type="PANTHER" id="PTHR42939">
    <property type="entry name" value="ABC TRANSPORTER ATP-BINDING PROTEIN ALBC-RELATED"/>
    <property type="match status" value="1"/>
</dbReference>
<gene>
    <name evidence="5" type="ordered locus">Halhy_5484</name>
</gene>
<keyword evidence="2" id="KW-0547">Nucleotide-binding</keyword>
<dbReference type="PROSITE" id="PS50893">
    <property type="entry name" value="ABC_TRANSPORTER_2"/>
    <property type="match status" value="1"/>
</dbReference>
<dbReference type="GO" id="GO:0005524">
    <property type="term" value="F:ATP binding"/>
    <property type="evidence" value="ECO:0007669"/>
    <property type="project" value="UniProtKB-KW"/>
</dbReference>
<dbReference type="OrthoDB" id="9801987at2"/>
<dbReference type="SMART" id="SM00382">
    <property type="entry name" value="AAA"/>
    <property type="match status" value="1"/>
</dbReference>
<dbReference type="Proteomes" id="UP000008461">
    <property type="component" value="Chromosome"/>
</dbReference>
<dbReference type="Gene3D" id="3.40.50.300">
    <property type="entry name" value="P-loop containing nucleotide triphosphate hydrolases"/>
    <property type="match status" value="1"/>
</dbReference>
<dbReference type="RefSeq" id="WP_013767839.1">
    <property type="nucleotide sequence ID" value="NC_015510.1"/>
</dbReference>
<evidence type="ECO:0000259" key="4">
    <source>
        <dbReference type="PROSITE" id="PS50893"/>
    </source>
</evidence>
<accession>F4KSA6</accession>
<dbReference type="GO" id="GO:0016887">
    <property type="term" value="F:ATP hydrolysis activity"/>
    <property type="evidence" value="ECO:0007669"/>
    <property type="project" value="InterPro"/>
</dbReference>
<organism evidence="5 6">
    <name type="scientific">Haliscomenobacter hydrossis (strain ATCC 27775 / DSM 1100 / LMG 10767 / O)</name>
    <dbReference type="NCBI Taxonomy" id="760192"/>
    <lineage>
        <taxon>Bacteria</taxon>
        <taxon>Pseudomonadati</taxon>
        <taxon>Bacteroidota</taxon>
        <taxon>Saprospiria</taxon>
        <taxon>Saprospirales</taxon>
        <taxon>Haliscomenobacteraceae</taxon>
        <taxon>Haliscomenobacter</taxon>
    </lineage>
</organism>
<keyword evidence="6" id="KW-1185">Reference proteome</keyword>
<dbReference type="InterPro" id="IPR027417">
    <property type="entry name" value="P-loop_NTPase"/>
</dbReference>
<dbReference type="eggNOG" id="COG1131">
    <property type="taxonomic scope" value="Bacteria"/>
</dbReference>
<protein>
    <submittedName>
        <fullName evidence="5">ABC transporter related protein</fullName>
    </submittedName>
</protein>
<dbReference type="AlphaFoldDB" id="F4KSA6"/>
<evidence type="ECO:0000313" key="6">
    <source>
        <dbReference type="Proteomes" id="UP000008461"/>
    </source>
</evidence>
<evidence type="ECO:0000313" key="5">
    <source>
        <dbReference type="EMBL" id="AEE53309.1"/>
    </source>
</evidence>
<reference key="2">
    <citation type="submission" date="2011-04" db="EMBL/GenBank/DDBJ databases">
        <title>Complete sequence of chromosome of Haliscomenobacter hydrossis DSM 1100.</title>
        <authorList>
            <consortium name="US DOE Joint Genome Institute (JGI-PGF)"/>
            <person name="Lucas S."/>
            <person name="Han J."/>
            <person name="Lapidus A."/>
            <person name="Bruce D."/>
            <person name="Goodwin L."/>
            <person name="Pitluck S."/>
            <person name="Peters L."/>
            <person name="Kyrpides N."/>
            <person name="Mavromatis K."/>
            <person name="Ivanova N."/>
            <person name="Ovchinnikova G."/>
            <person name="Pagani I."/>
            <person name="Daligault H."/>
            <person name="Detter J.C."/>
            <person name="Han C."/>
            <person name="Land M."/>
            <person name="Hauser L."/>
            <person name="Markowitz V."/>
            <person name="Cheng J.-F."/>
            <person name="Hugenholtz P."/>
            <person name="Woyke T."/>
            <person name="Wu D."/>
            <person name="Verbarg S."/>
            <person name="Frueling A."/>
            <person name="Brambilla E."/>
            <person name="Klenk H.-P."/>
            <person name="Eisen J.A."/>
        </authorList>
    </citation>
    <scope>NUCLEOTIDE SEQUENCE</scope>
    <source>
        <strain>DSM 1100</strain>
    </source>
</reference>
<keyword evidence="1" id="KW-0813">Transport</keyword>
<dbReference type="SUPFAM" id="SSF52540">
    <property type="entry name" value="P-loop containing nucleoside triphosphate hydrolases"/>
    <property type="match status" value="1"/>
</dbReference>
<dbReference type="InterPro" id="IPR051782">
    <property type="entry name" value="ABC_Transporter_VariousFunc"/>
</dbReference>
<evidence type="ECO:0000256" key="1">
    <source>
        <dbReference type="ARBA" id="ARBA00022448"/>
    </source>
</evidence>
<sequence length="251" mass="28006">MIQTQNLSKHFGKLCALNNVSVSLQKGKGVSLIGPNGSGKTTFIKCLLGMVIPDAGRICFNDQPILRDSWDYRKQIGYMPQIGRYPDNMRVRQVFDLMTDLRKDSHCGPLDEELIEEFGLKSSFDKPMRTLSGGTRQKVSACLAFLFDPAVLVLDEPTAGLDPLAAEALKAKVLREQQKGKLVLMTSHILNDLEELTTDVMYLVEGDLLFFESVENILERTEETRFAKAIAKIMAQQGKISPTPQRKTIAL</sequence>
<dbReference type="KEGG" id="hhy:Halhy_5484"/>
<dbReference type="InterPro" id="IPR003593">
    <property type="entry name" value="AAA+_ATPase"/>
</dbReference>
<dbReference type="EMBL" id="CP002691">
    <property type="protein sequence ID" value="AEE53309.1"/>
    <property type="molecule type" value="Genomic_DNA"/>
</dbReference>
<dbReference type="CDD" id="cd03230">
    <property type="entry name" value="ABC_DR_subfamily_A"/>
    <property type="match status" value="1"/>
</dbReference>
<dbReference type="Pfam" id="PF00005">
    <property type="entry name" value="ABC_tran"/>
    <property type="match status" value="1"/>
</dbReference>
<proteinExistence type="predicted"/>
<evidence type="ECO:0000256" key="2">
    <source>
        <dbReference type="ARBA" id="ARBA00022741"/>
    </source>
</evidence>
<dbReference type="InterPro" id="IPR003439">
    <property type="entry name" value="ABC_transporter-like_ATP-bd"/>
</dbReference>
<name>F4KSA6_HALH1</name>
<dbReference type="HOGENOM" id="CLU_000604_1_2_10"/>
<keyword evidence="3" id="KW-0067">ATP-binding</keyword>